<evidence type="ECO:0000256" key="1">
    <source>
        <dbReference type="SAM" id="MobiDB-lite"/>
    </source>
</evidence>
<dbReference type="AlphaFoldDB" id="A0A2T1EN02"/>
<comment type="caution">
    <text evidence="2">The sequence shown here is derived from an EMBL/GenBank/DDBJ whole genome shotgun (WGS) entry which is preliminary data.</text>
</comment>
<proteinExistence type="predicted"/>
<dbReference type="EMBL" id="PVWK01000015">
    <property type="protein sequence ID" value="PSB34122.1"/>
    <property type="molecule type" value="Genomic_DNA"/>
</dbReference>
<reference evidence="2 3" key="2">
    <citation type="submission" date="2018-03" db="EMBL/GenBank/DDBJ databases">
        <title>The ancient ancestry and fast evolution of plastids.</title>
        <authorList>
            <person name="Moore K.R."/>
            <person name="Magnabosco C."/>
            <person name="Momper L."/>
            <person name="Gold D.A."/>
            <person name="Bosak T."/>
            <person name="Fournier G.P."/>
        </authorList>
    </citation>
    <scope>NUCLEOTIDE SEQUENCE [LARGE SCALE GENOMIC DNA]</scope>
    <source>
        <strain evidence="2 3">ULC18</strain>
    </source>
</reference>
<reference evidence="3" key="1">
    <citation type="submission" date="2018-02" db="EMBL/GenBank/DDBJ databases">
        <authorList>
            <person name="Moore K."/>
            <person name="Momper L."/>
        </authorList>
    </citation>
    <scope>NUCLEOTIDE SEQUENCE [LARGE SCALE GENOMIC DNA]</scope>
    <source>
        <strain evidence="3">ULC18</strain>
    </source>
</reference>
<organism evidence="2 3">
    <name type="scientific">Stenomitos frigidus ULC18</name>
    <dbReference type="NCBI Taxonomy" id="2107698"/>
    <lineage>
        <taxon>Bacteria</taxon>
        <taxon>Bacillati</taxon>
        <taxon>Cyanobacteriota</taxon>
        <taxon>Cyanophyceae</taxon>
        <taxon>Leptolyngbyales</taxon>
        <taxon>Leptolyngbyaceae</taxon>
        <taxon>Stenomitos</taxon>
    </lineage>
</organism>
<sequence>MKVSLLLPPALLKAAKLKATQDEKTLEDWLLSLIRENVQDDQPVALTALDWGRIDSRIDQRIVFLERQVEALADKVTFLLREQPSLQTSKRKNLENDSTFDRALTPLAKTN</sequence>
<dbReference type="Proteomes" id="UP000239576">
    <property type="component" value="Unassembled WGS sequence"/>
</dbReference>
<evidence type="ECO:0000313" key="3">
    <source>
        <dbReference type="Proteomes" id="UP000239576"/>
    </source>
</evidence>
<keyword evidence="3" id="KW-1185">Reference proteome</keyword>
<feature type="region of interest" description="Disordered" evidence="1">
    <location>
        <begin position="88"/>
        <end position="111"/>
    </location>
</feature>
<accession>A0A2T1EN02</accession>
<protein>
    <submittedName>
        <fullName evidence="2">Uncharacterized protein</fullName>
    </submittedName>
</protein>
<name>A0A2T1EN02_9CYAN</name>
<gene>
    <name evidence="2" type="ORF">C7B82_03240</name>
</gene>
<evidence type="ECO:0000313" key="2">
    <source>
        <dbReference type="EMBL" id="PSB34122.1"/>
    </source>
</evidence>